<feature type="domain" description="Thymidylate kinase-like" evidence="12">
    <location>
        <begin position="17"/>
        <end position="200"/>
    </location>
</feature>
<comment type="caution">
    <text evidence="13">The sequence shown here is derived from an EMBL/GenBank/DDBJ whole genome shotgun (WGS) entry which is preliminary data.</text>
</comment>
<dbReference type="PANTHER" id="PTHR10344">
    <property type="entry name" value="THYMIDYLATE KINASE"/>
    <property type="match status" value="1"/>
</dbReference>
<evidence type="ECO:0000259" key="12">
    <source>
        <dbReference type="Pfam" id="PF02223"/>
    </source>
</evidence>
<comment type="similarity">
    <text evidence="1 11">Belongs to the thymidylate kinase family.</text>
</comment>
<dbReference type="Gene3D" id="3.40.50.300">
    <property type="entry name" value="P-loop containing nucleotide triphosphate hydrolases"/>
    <property type="match status" value="1"/>
</dbReference>
<name>A0A938YB74_9ACTN</name>
<protein>
    <recommendedName>
        <fullName evidence="3 11">Thymidylate kinase</fullName>
        <ecNumber evidence="2 11">2.7.4.9</ecNumber>
    </recommendedName>
    <alternativeName>
        <fullName evidence="11">dTMP kinase</fullName>
    </alternativeName>
</protein>
<dbReference type="HAMAP" id="MF_00165">
    <property type="entry name" value="Thymidylate_kinase"/>
    <property type="match status" value="1"/>
</dbReference>
<comment type="function">
    <text evidence="10 11">Phosphorylation of dTMP to form dTDP in both de novo and salvage pathways of dTTP synthesis.</text>
</comment>
<evidence type="ECO:0000256" key="4">
    <source>
        <dbReference type="ARBA" id="ARBA00022679"/>
    </source>
</evidence>
<dbReference type="Pfam" id="PF02223">
    <property type="entry name" value="Thymidylate_kin"/>
    <property type="match status" value="1"/>
</dbReference>
<evidence type="ECO:0000256" key="11">
    <source>
        <dbReference type="HAMAP-Rule" id="MF_00165"/>
    </source>
</evidence>
<dbReference type="Proteomes" id="UP000663791">
    <property type="component" value="Unassembled WGS sequence"/>
</dbReference>
<evidence type="ECO:0000256" key="1">
    <source>
        <dbReference type="ARBA" id="ARBA00009776"/>
    </source>
</evidence>
<dbReference type="EC" id="2.7.4.9" evidence="2 11"/>
<keyword evidence="5 11" id="KW-0545">Nucleotide biosynthesis</keyword>
<evidence type="ECO:0000256" key="5">
    <source>
        <dbReference type="ARBA" id="ARBA00022727"/>
    </source>
</evidence>
<evidence type="ECO:0000256" key="10">
    <source>
        <dbReference type="ARBA" id="ARBA00057735"/>
    </source>
</evidence>
<dbReference type="GO" id="GO:0006235">
    <property type="term" value="P:dTTP biosynthetic process"/>
    <property type="evidence" value="ECO:0007669"/>
    <property type="project" value="UniProtKB-UniRule"/>
</dbReference>
<dbReference type="EMBL" id="JAERTX010000014">
    <property type="protein sequence ID" value="MBM9461160.1"/>
    <property type="molecule type" value="Genomic_DNA"/>
</dbReference>
<evidence type="ECO:0000256" key="7">
    <source>
        <dbReference type="ARBA" id="ARBA00022777"/>
    </source>
</evidence>
<accession>A0A938YB74</accession>
<keyword evidence="6 11" id="KW-0547">Nucleotide-binding</keyword>
<evidence type="ECO:0000313" key="14">
    <source>
        <dbReference type="Proteomes" id="UP000663791"/>
    </source>
</evidence>
<keyword evidence="14" id="KW-1185">Reference proteome</keyword>
<dbReference type="InterPro" id="IPR027417">
    <property type="entry name" value="P-loop_NTPase"/>
</dbReference>
<dbReference type="GO" id="GO:0004798">
    <property type="term" value="F:dTMP kinase activity"/>
    <property type="evidence" value="ECO:0007669"/>
    <property type="project" value="UniProtKB-UniRule"/>
</dbReference>
<sequence length="232" mass="24893">MTRYPGRYASTGVFVCFEGGEGGGKSTQSQLLAEHLRAQGYDVLLTREPGGTTVGAELRRIVLSPETGALGDKTEFLLYAADKAEHVETVVAPALEAGQVVITDRYVDSTLAYQGAGRALDPAEIEEVSRWATGDLRPHLTVLLDLEPAAGLGRFEGRDRIEGESLEFHQRVRASFLALAERDGEHYLVLDARRPIAELAAAVAARVAPLLGQAVRRPAAQAPLQAPLQDAP</sequence>
<organism evidence="13 14">
    <name type="scientific">Nocardioides faecalis</name>
    <dbReference type="NCBI Taxonomy" id="2803858"/>
    <lineage>
        <taxon>Bacteria</taxon>
        <taxon>Bacillati</taxon>
        <taxon>Actinomycetota</taxon>
        <taxon>Actinomycetes</taxon>
        <taxon>Propionibacteriales</taxon>
        <taxon>Nocardioidaceae</taxon>
        <taxon>Nocardioides</taxon>
    </lineage>
</organism>
<reference evidence="13" key="1">
    <citation type="submission" date="2021-01" db="EMBL/GenBank/DDBJ databases">
        <title>Novel species in genus Nocardioides.</title>
        <authorList>
            <person name="Zhang G."/>
        </authorList>
    </citation>
    <scope>NUCLEOTIDE SEQUENCE</scope>
    <source>
        <strain evidence="13">Zg-536</strain>
    </source>
</reference>
<keyword evidence="7 11" id="KW-0418">Kinase</keyword>
<gene>
    <name evidence="11 13" type="primary">tmk</name>
    <name evidence="13" type="ORF">JK386_14755</name>
</gene>
<dbReference type="PANTHER" id="PTHR10344:SF4">
    <property type="entry name" value="UMP-CMP KINASE 2, MITOCHONDRIAL"/>
    <property type="match status" value="1"/>
</dbReference>
<dbReference type="RefSeq" id="WP_205292478.1">
    <property type="nucleotide sequence ID" value="NZ_CP074406.1"/>
</dbReference>
<feature type="binding site" evidence="11">
    <location>
        <begin position="19"/>
        <end position="26"/>
    </location>
    <ligand>
        <name>ATP</name>
        <dbReference type="ChEBI" id="CHEBI:30616"/>
    </ligand>
</feature>
<dbReference type="InterPro" id="IPR018094">
    <property type="entry name" value="Thymidylate_kinase"/>
</dbReference>
<keyword evidence="8 11" id="KW-0067">ATP-binding</keyword>
<dbReference type="GO" id="GO:0005524">
    <property type="term" value="F:ATP binding"/>
    <property type="evidence" value="ECO:0007669"/>
    <property type="project" value="UniProtKB-UniRule"/>
</dbReference>
<evidence type="ECO:0000256" key="9">
    <source>
        <dbReference type="ARBA" id="ARBA00048743"/>
    </source>
</evidence>
<dbReference type="GO" id="GO:0006233">
    <property type="term" value="P:dTDP biosynthetic process"/>
    <property type="evidence" value="ECO:0007669"/>
    <property type="project" value="InterPro"/>
</dbReference>
<evidence type="ECO:0000256" key="3">
    <source>
        <dbReference type="ARBA" id="ARBA00017144"/>
    </source>
</evidence>
<evidence type="ECO:0000256" key="6">
    <source>
        <dbReference type="ARBA" id="ARBA00022741"/>
    </source>
</evidence>
<evidence type="ECO:0000313" key="13">
    <source>
        <dbReference type="EMBL" id="MBM9461160.1"/>
    </source>
</evidence>
<proteinExistence type="inferred from homology"/>
<dbReference type="GO" id="GO:0005829">
    <property type="term" value="C:cytosol"/>
    <property type="evidence" value="ECO:0007669"/>
    <property type="project" value="TreeGrafter"/>
</dbReference>
<evidence type="ECO:0000256" key="2">
    <source>
        <dbReference type="ARBA" id="ARBA00012980"/>
    </source>
</evidence>
<dbReference type="SUPFAM" id="SSF52540">
    <property type="entry name" value="P-loop containing nucleoside triphosphate hydrolases"/>
    <property type="match status" value="1"/>
</dbReference>
<dbReference type="PROSITE" id="PS01331">
    <property type="entry name" value="THYMIDYLATE_KINASE"/>
    <property type="match status" value="1"/>
</dbReference>
<keyword evidence="4 11" id="KW-0808">Transferase</keyword>
<dbReference type="GO" id="GO:0006227">
    <property type="term" value="P:dUDP biosynthetic process"/>
    <property type="evidence" value="ECO:0007669"/>
    <property type="project" value="TreeGrafter"/>
</dbReference>
<evidence type="ECO:0000256" key="8">
    <source>
        <dbReference type="ARBA" id="ARBA00022840"/>
    </source>
</evidence>
<comment type="catalytic activity">
    <reaction evidence="9 11">
        <text>dTMP + ATP = dTDP + ADP</text>
        <dbReference type="Rhea" id="RHEA:13517"/>
        <dbReference type="ChEBI" id="CHEBI:30616"/>
        <dbReference type="ChEBI" id="CHEBI:58369"/>
        <dbReference type="ChEBI" id="CHEBI:63528"/>
        <dbReference type="ChEBI" id="CHEBI:456216"/>
        <dbReference type="EC" id="2.7.4.9"/>
    </reaction>
</comment>
<dbReference type="CDD" id="cd01672">
    <property type="entry name" value="TMPK"/>
    <property type="match status" value="1"/>
</dbReference>
<dbReference type="FunFam" id="3.40.50.300:FF:000225">
    <property type="entry name" value="Thymidylate kinase"/>
    <property type="match status" value="1"/>
</dbReference>
<dbReference type="InterPro" id="IPR018095">
    <property type="entry name" value="Thymidylate_kin_CS"/>
</dbReference>
<dbReference type="AlphaFoldDB" id="A0A938YB74"/>
<dbReference type="InterPro" id="IPR039430">
    <property type="entry name" value="Thymidylate_kin-like_dom"/>
</dbReference>
<dbReference type="NCBIfam" id="TIGR00041">
    <property type="entry name" value="DTMP_kinase"/>
    <property type="match status" value="1"/>
</dbReference>